<evidence type="ECO:0000313" key="1">
    <source>
        <dbReference type="EMBL" id="SUQ26031.1"/>
    </source>
</evidence>
<proteinExistence type="predicted"/>
<protein>
    <submittedName>
        <fullName evidence="1">Uncharacterized protein</fullName>
    </submittedName>
</protein>
<organism evidence="1 2">
    <name type="scientific">Fibrobacter succinogenes</name>
    <name type="common">Bacteroides succinogenes</name>
    <dbReference type="NCBI Taxonomy" id="833"/>
    <lineage>
        <taxon>Bacteria</taxon>
        <taxon>Pseudomonadati</taxon>
        <taxon>Fibrobacterota</taxon>
        <taxon>Fibrobacteria</taxon>
        <taxon>Fibrobacterales</taxon>
        <taxon>Fibrobacteraceae</taxon>
        <taxon>Fibrobacter</taxon>
    </lineage>
</organism>
<evidence type="ECO:0000313" key="2">
    <source>
        <dbReference type="Proteomes" id="UP000255423"/>
    </source>
</evidence>
<dbReference type="EMBL" id="UHJL01000006">
    <property type="protein sequence ID" value="SUQ26031.1"/>
    <property type="molecule type" value="Genomic_DNA"/>
</dbReference>
<gene>
    <name evidence="1" type="ORF">SAMN05661053_2836</name>
</gene>
<dbReference type="AlphaFoldDB" id="A0A380SA71"/>
<name>A0A380SA71_FIBSU</name>
<sequence>MRLGLLSAVSGRLFGALPPSVENLTLSFAIFGRPPNGVSGSGGCQACVTEGRAGCAIQSRVYGSVDPKSGNGIYK</sequence>
<accession>A0A380SA71</accession>
<reference evidence="1 2" key="1">
    <citation type="submission" date="2017-08" db="EMBL/GenBank/DDBJ databases">
        <authorList>
            <person name="de Groot N.N."/>
        </authorList>
    </citation>
    <scope>NUCLEOTIDE SEQUENCE [LARGE SCALE GENOMIC DNA]</scope>
    <source>
        <strain evidence="1 2">HM2</strain>
    </source>
</reference>
<dbReference type="Proteomes" id="UP000255423">
    <property type="component" value="Unassembled WGS sequence"/>
</dbReference>